<dbReference type="InterPro" id="IPR039637">
    <property type="entry name" value="CNOT7/CNOT8/Pop2"/>
</dbReference>
<evidence type="ECO:0000256" key="13">
    <source>
        <dbReference type="ARBA" id="ARBA00023163"/>
    </source>
</evidence>
<name>A0A812WCX0_9DINO</name>
<dbReference type="SUPFAM" id="SSF53098">
    <property type="entry name" value="Ribonuclease H-like"/>
    <property type="match status" value="1"/>
</dbReference>
<dbReference type="EC" id="3.1.13.4" evidence="5"/>
<evidence type="ECO:0000256" key="9">
    <source>
        <dbReference type="ARBA" id="ARBA00022801"/>
    </source>
</evidence>
<evidence type="ECO:0000256" key="4">
    <source>
        <dbReference type="ARBA" id="ARBA00008372"/>
    </source>
</evidence>
<keyword evidence="11" id="KW-0694">RNA-binding</keyword>
<dbReference type="GO" id="GO:0003723">
    <property type="term" value="F:RNA binding"/>
    <property type="evidence" value="ECO:0007669"/>
    <property type="project" value="UniProtKB-KW"/>
</dbReference>
<evidence type="ECO:0000256" key="12">
    <source>
        <dbReference type="ARBA" id="ARBA00023015"/>
    </source>
</evidence>
<evidence type="ECO:0000256" key="1">
    <source>
        <dbReference type="ARBA" id="ARBA00001663"/>
    </source>
</evidence>
<dbReference type="Proteomes" id="UP000601435">
    <property type="component" value="Unassembled WGS sequence"/>
</dbReference>
<dbReference type="AlphaFoldDB" id="A0A812WCX0"/>
<protein>
    <recommendedName>
        <fullName evidence="5">poly(A)-specific ribonuclease</fullName>
        <ecNumber evidence="5">3.1.13.4</ecNumber>
    </recommendedName>
</protein>
<evidence type="ECO:0000313" key="16">
    <source>
        <dbReference type="Proteomes" id="UP000601435"/>
    </source>
</evidence>
<keyword evidence="16" id="KW-1185">Reference proteome</keyword>
<proteinExistence type="inferred from homology"/>
<evidence type="ECO:0000256" key="7">
    <source>
        <dbReference type="ARBA" id="ARBA00022722"/>
    </source>
</evidence>
<comment type="catalytic activity">
    <reaction evidence="1">
        <text>Exonucleolytic cleavage of poly(A) to 5'-AMP.</text>
        <dbReference type="EC" id="3.1.13.4"/>
    </reaction>
</comment>
<gene>
    <name evidence="15" type="primary">CNOT8</name>
    <name evidence="15" type="ORF">SNEC2469_LOCUS18899</name>
</gene>
<keyword evidence="12" id="KW-0805">Transcription regulation</keyword>
<evidence type="ECO:0000256" key="8">
    <source>
        <dbReference type="ARBA" id="ARBA00022723"/>
    </source>
</evidence>
<keyword evidence="9" id="KW-0378">Hydrolase</keyword>
<dbReference type="GO" id="GO:0046872">
    <property type="term" value="F:metal ion binding"/>
    <property type="evidence" value="ECO:0007669"/>
    <property type="project" value="UniProtKB-KW"/>
</dbReference>
<feature type="non-terminal residue" evidence="15">
    <location>
        <position position="233"/>
    </location>
</feature>
<organism evidence="15 16">
    <name type="scientific">Symbiodinium necroappetens</name>
    <dbReference type="NCBI Taxonomy" id="1628268"/>
    <lineage>
        <taxon>Eukaryota</taxon>
        <taxon>Sar</taxon>
        <taxon>Alveolata</taxon>
        <taxon>Dinophyceae</taxon>
        <taxon>Suessiales</taxon>
        <taxon>Symbiodiniaceae</taxon>
        <taxon>Symbiodinium</taxon>
    </lineage>
</organism>
<dbReference type="GO" id="GO:0005634">
    <property type="term" value="C:nucleus"/>
    <property type="evidence" value="ECO:0007669"/>
    <property type="project" value="UniProtKB-SubCell"/>
</dbReference>
<dbReference type="InterPro" id="IPR012337">
    <property type="entry name" value="RNaseH-like_sf"/>
</dbReference>
<keyword evidence="14" id="KW-0539">Nucleus</keyword>
<keyword evidence="10" id="KW-0269">Exonuclease</keyword>
<evidence type="ECO:0000256" key="10">
    <source>
        <dbReference type="ARBA" id="ARBA00022839"/>
    </source>
</evidence>
<evidence type="ECO:0000313" key="15">
    <source>
        <dbReference type="EMBL" id="CAE7663384.1"/>
    </source>
</evidence>
<evidence type="ECO:0000256" key="11">
    <source>
        <dbReference type="ARBA" id="ARBA00022884"/>
    </source>
</evidence>
<keyword evidence="13" id="KW-0804">Transcription</keyword>
<dbReference type="GO" id="GO:0030014">
    <property type="term" value="C:CCR4-NOT complex"/>
    <property type="evidence" value="ECO:0007669"/>
    <property type="project" value="InterPro"/>
</dbReference>
<dbReference type="GO" id="GO:0005737">
    <property type="term" value="C:cytoplasm"/>
    <property type="evidence" value="ECO:0007669"/>
    <property type="project" value="UniProtKB-SubCell"/>
</dbReference>
<evidence type="ECO:0000256" key="5">
    <source>
        <dbReference type="ARBA" id="ARBA00012161"/>
    </source>
</evidence>
<dbReference type="PANTHER" id="PTHR10797">
    <property type="entry name" value="CCR4-NOT TRANSCRIPTION COMPLEX SUBUNIT"/>
    <property type="match status" value="1"/>
</dbReference>
<accession>A0A812WCX0</accession>
<evidence type="ECO:0000256" key="14">
    <source>
        <dbReference type="ARBA" id="ARBA00023242"/>
    </source>
</evidence>
<evidence type="ECO:0000256" key="3">
    <source>
        <dbReference type="ARBA" id="ARBA00004496"/>
    </source>
</evidence>
<evidence type="ECO:0000256" key="2">
    <source>
        <dbReference type="ARBA" id="ARBA00004123"/>
    </source>
</evidence>
<keyword evidence="8" id="KW-0479">Metal-binding</keyword>
<dbReference type="EMBL" id="CAJNJA010032058">
    <property type="protein sequence ID" value="CAE7663384.1"/>
    <property type="molecule type" value="Genomic_DNA"/>
</dbReference>
<dbReference type="Gene3D" id="3.30.420.10">
    <property type="entry name" value="Ribonuclease H-like superfamily/Ribonuclease H"/>
    <property type="match status" value="1"/>
</dbReference>
<keyword evidence="7" id="KW-0540">Nuclease</keyword>
<comment type="subcellular location">
    <subcellularLocation>
        <location evidence="3">Cytoplasm</location>
    </subcellularLocation>
    <subcellularLocation>
        <location evidence="2">Nucleus</location>
    </subcellularLocation>
</comment>
<dbReference type="InterPro" id="IPR036397">
    <property type="entry name" value="RNaseH_sf"/>
</dbReference>
<dbReference type="OrthoDB" id="1164111at2759"/>
<dbReference type="GO" id="GO:0004535">
    <property type="term" value="F:poly(A)-specific ribonuclease activity"/>
    <property type="evidence" value="ECO:0007669"/>
    <property type="project" value="UniProtKB-EC"/>
</dbReference>
<evidence type="ECO:0000256" key="6">
    <source>
        <dbReference type="ARBA" id="ARBA00022490"/>
    </source>
</evidence>
<dbReference type="Pfam" id="PF04857">
    <property type="entry name" value="CAF1"/>
    <property type="match status" value="1"/>
</dbReference>
<reference evidence="15" key="1">
    <citation type="submission" date="2021-02" db="EMBL/GenBank/DDBJ databases">
        <authorList>
            <person name="Dougan E. K."/>
            <person name="Rhodes N."/>
            <person name="Thang M."/>
            <person name="Chan C."/>
        </authorList>
    </citation>
    <scope>NUCLEOTIDE SEQUENCE</scope>
</reference>
<dbReference type="InterPro" id="IPR006941">
    <property type="entry name" value="RNase_CAF1"/>
</dbReference>
<sequence length="233" mass="25401">MTHFAPSIREVWAWNLQPELHALQRTIHDAGPGAVIAIDTEFPGVYQEDAWKKSGEVQYRAMRDSVSLLKPIQLGLAVGSPSGGVKGAWTFNLHFDLSTDVYRESAVRFLMEAGVNFDQHAKEGINPLSLGHSLGTSLGQATWLTFAGLYDLGYLLLLSKGGSLPEERGEFQDMLSASSAGNEDLRDWLPFGSLSHLPAQSARLLGGKGKHRTEAVGLVLAAASRRCKSWSWP</sequence>
<keyword evidence="6" id="KW-0963">Cytoplasm</keyword>
<comment type="caution">
    <text evidence="15">The sequence shown here is derived from an EMBL/GenBank/DDBJ whole genome shotgun (WGS) entry which is preliminary data.</text>
</comment>
<comment type="similarity">
    <text evidence="4">Belongs to the CAF1 family.</text>
</comment>